<gene>
    <name evidence="2" type="ORF">DV707_07570</name>
    <name evidence="3" type="ORF">SAMN04488133_0032</name>
</gene>
<reference evidence="3 4" key="1">
    <citation type="submission" date="2016-10" db="EMBL/GenBank/DDBJ databases">
        <authorList>
            <person name="de Groot N.N."/>
        </authorList>
    </citation>
    <scope>NUCLEOTIDE SEQUENCE [LARGE SCALE GENOMIC DNA]</scope>
    <source>
        <strain evidence="3 4">CGMCC 1.10331</strain>
    </source>
</reference>
<dbReference type="Proteomes" id="UP000296733">
    <property type="component" value="Chromosome"/>
</dbReference>
<name>A0A1H5SPC4_9EURY</name>
<sequence>MSRELFGVTVAEGTTIRWGAIGTIVFGTPIYIVARGWARGVSLVIGGIDSFVAGLIAWYQTLLSVGLIQATRGWRRAATEFAGSIDVFGISAYAVALAVAALSLGILLVGVTNVFE</sequence>
<dbReference type="EMBL" id="CP031311">
    <property type="protein sequence ID" value="QCC47531.1"/>
    <property type="molecule type" value="Genomic_DNA"/>
</dbReference>
<dbReference type="AlphaFoldDB" id="A0A1H5SPC4"/>
<proteinExistence type="predicted"/>
<reference evidence="2 5" key="2">
    <citation type="journal article" date="2019" name="Nat. Commun.">
        <title>A new type of DNA phosphorothioation-based antiviral system in archaea.</title>
        <authorList>
            <person name="Xiong L."/>
            <person name="Liu S."/>
            <person name="Chen S."/>
            <person name="Xiao Y."/>
            <person name="Zhu B."/>
            <person name="Gao Y."/>
            <person name="Zhang Y."/>
            <person name="Chen B."/>
            <person name="Luo J."/>
            <person name="Deng Z."/>
            <person name="Chen X."/>
            <person name="Wang L."/>
            <person name="Chen S."/>
        </authorList>
    </citation>
    <scope>NUCLEOTIDE SEQUENCE [LARGE SCALE GENOMIC DNA]</scope>
    <source>
        <strain evidence="2 5">CGMCC 1.10331</strain>
    </source>
</reference>
<dbReference type="GeneID" id="39857937"/>
<evidence type="ECO:0000313" key="4">
    <source>
        <dbReference type="Proteomes" id="UP000236740"/>
    </source>
</evidence>
<keyword evidence="1" id="KW-0812">Transmembrane</keyword>
<dbReference type="RefSeq" id="WP_103989866.1">
    <property type="nucleotide sequence ID" value="NZ_CP031311.1"/>
</dbReference>
<evidence type="ECO:0000313" key="5">
    <source>
        <dbReference type="Proteomes" id="UP000296733"/>
    </source>
</evidence>
<accession>A0A1H5SPC4</accession>
<dbReference type="EMBL" id="FNVN01000001">
    <property type="protein sequence ID" value="SEF52284.1"/>
    <property type="molecule type" value="Genomic_DNA"/>
</dbReference>
<evidence type="ECO:0000313" key="2">
    <source>
        <dbReference type="EMBL" id="QCC47531.1"/>
    </source>
</evidence>
<feature type="transmembrane region" description="Helical" evidence="1">
    <location>
        <begin position="15"/>
        <end position="34"/>
    </location>
</feature>
<keyword evidence="1" id="KW-1133">Transmembrane helix</keyword>
<evidence type="ECO:0000313" key="3">
    <source>
        <dbReference type="EMBL" id="SEF52284.1"/>
    </source>
</evidence>
<feature type="transmembrane region" description="Helical" evidence="1">
    <location>
        <begin position="90"/>
        <end position="115"/>
    </location>
</feature>
<dbReference type="Proteomes" id="UP000236740">
    <property type="component" value="Unassembled WGS sequence"/>
</dbReference>
<keyword evidence="4" id="KW-1185">Reference proteome</keyword>
<evidence type="ECO:0000256" key="1">
    <source>
        <dbReference type="SAM" id="Phobius"/>
    </source>
</evidence>
<keyword evidence="1" id="KW-0472">Membrane</keyword>
<feature type="transmembrane region" description="Helical" evidence="1">
    <location>
        <begin position="41"/>
        <end position="59"/>
    </location>
</feature>
<dbReference type="KEGG" id="hlm:DV707_07570"/>
<protein>
    <submittedName>
        <fullName evidence="3">Uncharacterized protein</fullName>
    </submittedName>
</protein>
<organism evidence="3 4">
    <name type="scientific">Halobellus limi</name>
    <dbReference type="NCBI Taxonomy" id="699433"/>
    <lineage>
        <taxon>Archaea</taxon>
        <taxon>Methanobacteriati</taxon>
        <taxon>Methanobacteriota</taxon>
        <taxon>Stenosarchaea group</taxon>
        <taxon>Halobacteria</taxon>
        <taxon>Halobacteriales</taxon>
        <taxon>Haloferacaceae</taxon>
        <taxon>Halobellus</taxon>
    </lineage>
</organism>